<reference evidence="1" key="1">
    <citation type="submission" date="2022-10" db="EMBL/GenBank/DDBJ databases">
        <title>The complete genomes of actinobacterial strains from the NBC collection.</title>
        <authorList>
            <person name="Joergensen T.S."/>
            <person name="Alvarez Arevalo M."/>
            <person name="Sterndorff E.B."/>
            <person name="Faurdal D."/>
            <person name="Vuksanovic O."/>
            <person name="Mourched A.-S."/>
            <person name="Charusanti P."/>
            <person name="Shaw S."/>
            <person name="Blin K."/>
            <person name="Weber T."/>
        </authorList>
    </citation>
    <scope>NUCLEOTIDE SEQUENCE</scope>
    <source>
        <strain evidence="1">NBC_00003</strain>
    </source>
</reference>
<protein>
    <submittedName>
        <fullName evidence="1">Uncharacterized protein</fullName>
    </submittedName>
</protein>
<gene>
    <name evidence="1" type="ORF">OG549_07405</name>
</gene>
<name>A0AAU2UZ59_9ACTN</name>
<sequence length="57" mass="6660">MGRPRAVSARPPVRRGAVRARARRAGWAARLARRIWAAGRVAGRWEERLRRFRRRLG</sequence>
<accession>A0AAU2UZ59</accession>
<dbReference type="AlphaFoldDB" id="A0AAU2UZ59"/>
<dbReference type="EMBL" id="CP108318">
    <property type="protein sequence ID" value="WTW60477.1"/>
    <property type="molecule type" value="Genomic_DNA"/>
</dbReference>
<proteinExistence type="predicted"/>
<evidence type="ECO:0000313" key="1">
    <source>
        <dbReference type="EMBL" id="WTW60477.1"/>
    </source>
</evidence>
<organism evidence="1">
    <name type="scientific">Streptomyces sp. NBC_00003</name>
    <dbReference type="NCBI Taxonomy" id="2903608"/>
    <lineage>
        <taxon>Bacteria</taxon>
        <taxon>Bacillati</taxon>
        <taxon>Actinomycetota</taxon>
        <taxon>Actinomycetes</taxon>
        <taxon>Kitasatosporales</taxon>
        <taxon>Streptomycetaceae</taxon>
        <taxon>Streptomyces</taxon>
    </lineage>
</organism>